<keyword evidence="5 10" id="KW-1133">Transmembrane helix</keyword>
<keyword evidence="4 10" id="KW-0812">Transmembrane</keyword>
<dbReference type="SMART" id="SM01207">
    <property type="entry name" value="G3P_acyltransf"/>
    <property type="match status" value="1"/>
</dbReference>
<evidence type="ECO:0000313" key="12">
    <source>
        <dbReference type="Proteomes" id="UP000290106"/>
    </source>
</evidence>
<dbReference type="AlphaFoldDB" id="A0A4Q1RLU8"/>
<evidence type="ECO:0000256" key="1">
    <source>
        <dbReference type="ARBA" id="ARBA00022475"/>
    </source>
</evidence>
<evidence type="ECO:0000256" key="3">
    <source>
        <dbReference type="ARBA" id="ARBA00022679"/>
    </source>
</evidence>
<evidence type="ECO:0000256" key="10">
    <source>
        <dbReference type="SAM" id="Phobius"/>
    </source>
</evidence>
<dbReference type="GO" id="GO:0043772">
    <property type="term" value="F:acyl-phosphate glycerol-3-phosphate acyltransferase activity"/>
    <property type="evidence" value="ECO:0007669"/>
    <property type="project" value="InterPro"/>
</dbReference>
<dbReference type="InterPro" id="IPR003811">
    <property type="entry name" value="G3P_acylTferase_PlsY"/>
</dbReference>
<dbReference type="Pfam" id="PF02660">
    <property type="entry name" value="G3P_acyltransf"/>
    <property type="match status" value="1"/>
</dbReference>
<dbReference type="GO" id="GO:0005886">
    <property type="term" value="C:plasma membrane"/>
    <property type="evidence" value="ECO:0007669"/>
    <property type="project" value="InterPro"/>
</dbReference>
<sequence length="203" mass="22222">MITWQEWCYIIGGYLSGSILYSYLLPKALKGIDITAESPDGNPGTANAFTCAGIPIGILVLCMELLKGYLPVHLALREVNPARWSFALILAAPVFGHACPFLQPQKGGKAIAVSFGVLLGLVPFWLPVLSLAALYLIFSLVIVIEPHFYRSVCTFVLFSVSVFCRVAMTGISVGCCLISAVVIRNHYARYRGEQMSVRLVLHR</sequence>
<keyword evidence="8" id="KW-0594">Phospholipid biosynthesis</keyword>
<feature type="transmembrane region" description="Helical" evidence="10">
    <location>
        <begin position="84"/>
        <end position="103"/>
    </location>
</feature>
<feature type="transmembrane region" description="Helical" evidence="10">
    <location>
        <begin position="155"/>
        <end position="183"/>
    </location>
</feature>
<keyword evidence="6" id="KW-0443">Lipid metabolism</keyword>
<evidence type="ECO:0000256" key="6">
    <source>
        <dbReference type="ARBA" id="ARBA00023098"/>
    </source>
</evidence>
<keyword evidence="9" id="KW-1208">Phospholipid metabolism</keyword>
<evidence type="ECO:0000256" key="7">
    <source>
        <dbReference type="ARBA" id="ARBA00023136"/>
    </source>
</evidence>
<evidence type="ECO:0000313" key="11">
    <source>
        <dbReference type="EMBL" id="RXS76733.1"/>
    </source>
</evidence>
<keyword evidence="1" id="KW-1003">Cell membrane</keyword>
<evidence type="ECO:0000256" key="9">
    <source>
        <dbReference type="ARBA" id="ARBA00023264"/>
    </source>
</evidence>
<protein>
    <submittedName>
        <fullName evidence="11">Glycerol-3-phosphate acyltransferase</fullName>
    </submittedName>
</protein>
<keyword evidence="3 11" id="KW-0808">Transferase</keyword>
<proteinExistence type="predicted"/>
<keyword evidence="12" id="KW-1185">Reference proteome</keyword>
<dbReference type="Proteomes" id="UP000290106">
    <property type="component" value="Unassembled WGS sequence"/>
</dbReference>
<feature type="transmembrane region" description="Helical" evidence="10">
    <location>
        <begin position="7"/>
        <end position="24"/>
    </location>
</feature>
<dbReference type="GO" id="GO:0008654">
    <property type="term" value="P:phospholipid biosynthetic process"/>
    <property type="evidence" value="ECO:0007669"/>
    <property type="project" value="UniProtKB-KW"/>
</dbReference>
<name>A0A4Q1RLU8_9FIRM</name>
<dbReference type="EMBL" id="SDKC01000001">
    <property type="protein sequence ID" value="RXS76733.1"/>
    <property type="molecule type" value="Genomic_DNA"/>
</dbReference>
<evidence type="ECO:0000256" key="8">
    <source>
        <dbReference type="ARBA" id="ARBA00023209"/>
    </source>
</evidence>
<organism evidence="11 12">
    <name type="scientific">Blautia faecicola</name>
    <dbReference type="NCBI Taxonomy" id="2509240"/>
    <lineage>
        <taxon>Bacteria</taxon>
        <taxon>Bacillati</taxon>
        <taxon>Bacillota</taxon>
        <taxon>Clostridia</taxon>
        <taxon>Lachnospirales</taxon>
        <taxon>Lachnospiraceae</taxon>
        <taxon>Blautia</taxon>
    </lineage>
</organism>
<evidence type="ECO:0000256" key="4">
    <source>
        <dbReference type="ARBA" id="ARBA00022692"/>
    </source>
</evidence>
<dbReference type="PANTHER" id="PTHR30309">
    <property type="entry name" value="INNER MEMBRANE PROTEIN YGIH"/>
    <property type="match status" value="1"/>
</dbReference>
<keyword evidence="7 10" id="KW-0472">Membrane</keyword>
<feature type="transmembrane region" description="Helical" evidence="10">
    <location>
        <begin position="44"/>
        <end position="63"/>
    </location>
</feature>
<keyword evidence="2" id="KW-0444">Lipid biosynthesis</keyword>
<dbReference type="PANTHER" id="PTHR30309:SF0">
    <property type="entry name" value="GLYCEROL-3-PHOSPHATE ACYLTRANSFERASE-RELATED"/>
    <property type="match status" value="1"/>
</dbReference>
<evidence type="ECO:0000256" key="5">
    <source>
        <dbReference type="ARBA" id="ARBA00022989"/>
    </source>
</evidence>
<keyword evidence="11" id="KW-0012">Acyltransferase</keyword>
<reference evidence="11 12" key="1">
    <citation type="submission" date="2019-01" db="EMBL/GenBank/DDBJ databases">
        <title>Blautia sp. nov. KGMB01111 isolated human feces.</title>
        <authorList>
            <person name="Park J.-E."/>
            <person name="Kim J.-S."/>
            <person name="Park S.-H."/>
        </authorList>
    </citation>
    <scope>NUCLEOTIDE SEQUENCE [LARGE SCALE GENOMIC DNA]</scope>
    <source>
        <strain evidence="11 12">KGMB01111</strain>
    </source>
</reference>
<feature type="transmembrane region" description="Helical" evidence="10">
    <location>
        <begin position="115"/>
        <end position="143"/>
    </location>
</feature>
<dbReference type="OrthoDB" id="9777124at2"/>
<evidence type="ECO:0000256" key="2">
    <source>
        <dbReference type="ARBA" id="ARBA00022516"/>
    </source>
</evidence>
<comment type="caution">
    <text evidence="11">The sequence shown here is derived from an EMBL/GenBank/DDBJ whole genome shotgun (WGS) entry which is preliminary data.</text>
</comment>
<accession>A0A4Q1RLU8</accession>
<gene>
    <name evidence="11" type="ORF">ETP43_10790</name>
</gene>